<feature type="region of interest" description="Disordered" evidence="1">
    <location>
        <begin position="385"/>
        <end position="404"/>
    </location>
</feature>
<feature type="region of interest" description="Disordered" evidence="1">
    <location>
        <begin position="195"/>
        <end position="302"/>
    </location>
</feature>
<accession>A0A9P9HC98</accession>
<dbReference type="OrthoDB" id="5095153at2759"/>
<evidence type="ECO:0000313" key="2">
    <source>
        <dbReference type="EMBL" id="KAH7255034.1"/>
    </source>
</evidence>
<protein>
    <submittedName>
        <fullName evidence="2">Uncharacterized protein</fullName>
    </submittedName>
</protein>
<keyword evidence="3" id="KW-1185">Reference proteome</keyword>
<feature type="compositionally biased region" description="Basic and acidic residues" evidence="1">
    <location>
        <begin position="218"/>
        <end position="228"/>
    </location>
</feature>
<organism evidence="2 3">
    <name type="scientific">Fusarium solani</name>
    <name type="common">Filamentous fungus</name>
    <dbReference type="NCBI Taxonomy" id="169388"/>
    <lineage>
        <taxon>Eukaryota</taxon>
        <taxon>Fungi</taxon>
        <taxon>Dikarya</taxon>
        <taxon>Ascomycota</taxon>
        <taxon>Pezizomycotina</taxon>
        <taxon>Sordariomycetes</taxon>
        <taxon>Hypocreomycetidae</taxon>
        <taxon>Hypocreales</taxon>
        <taxon>Nectriaceae</taxon>
        <taxon>Fusarium</taxon>
        <taxon>Fusarium solani species complex</taxon>
    </lineage>
</organism>
<feature type="compositionally biased region" description="Polar residues" evidence="1">
    <location>
        <begin position="198"/>
        <end position="217"/>
    </location>
</feature>
<name>A0A9P9HC98_FUSSL</name>
<gene>
    <name evidence="2" type="ORF">B0J15DRAFT_536023</name>
</gene>
<proteinExistence type="predicted"/>
<reference evidence="2" key="1">
    <citation type="journal article" date="2021" name="Nat. Commun.">
        <title>Genetic determinants of endophytism in the Arabidopsis root mycobiome.</title>
        <authorList>
            <person name="Mesny F."/>
            <person name="Miyauchi S."/>
            <person name="Thiergart T."/>
            <person name="Pickel B."/>
            <person name="Atanasova L."/>
            <person name="Karlsson M."/>
            <person name="Huettel B."/>
            <person name="Barry K.W."/>
            <person name="Haridas S."/>
            <person name="Chen C."/>
            <person name="Bauer D."/>
            <person name="Andreopoulos W."/>
            <person name="Pangilinan J."/>
            <person name="LaButti K."/>
            <person name="Riley R."/>
            <person name="Lipzen A."/>
            <person name="Clum A."/>
            <person name="Drula E."/>
            <person name="Henrissat B."/>
            <person name="Kohler A."/>
            <person name="Grigoriev I.V."/>
            <person name="Martin F.M."/>
            <person name="Hacquard S."/>
        </authorList>
    </citation>
    <scope>NUCLEOTIDE SEQUENCE</scope>
    <source>
        <strain evidence="2">FSSC 5 MPI-SDFR-AT-0091</strain>
    </source>
</reference>
<evidence type="ECO:0000313" key="3">
    <source>
        <dbReference type="Proteomes" id="UP000736672"/>
    </source>
</evidence>
<comment type="caution">
    <text evidence="2">The sequence shown here is derived from an EMBL/GenBank/DDBJ whole genome shotgun (WGS) entry which is preliminary data.</text>
</comment>
<dbReference type="AlphaFoldDB" id="A0A9P9HC98"/>
<feature type="compositionally biased region" description="Polar residues" evidence="1">
    <location>
        <begin position="394"/>
        <end position="404"/>
    </location>
</feature>
<sequence length="404" mass="44610">MSSRILQDAGILELLNCLRSSNASDSNEQDEASPNANCPEQWTVAIQVQRDEEANGRASDDVSLLDWPTFIRQQIPLTSLKVILHAIHSDDWARAATKSQLTGRLLTLSVRFGLGTRVQEPWLLFLYLGQTVPLSLRLVKKLNAWLTANEHIDTNLVLPAITEQSIRRHGRQTQSPYAVFEVDVDRAIQYLDQHHPRSSASVATPTSSRHQTNGTTPERNEARSDPNRSVDGNVARNGQRVLRPRTFSQRDDTEEQDEHEANSRRRVRRLPRDSSESSTATPEAGRRATQGTSIMTPLGVPDISLGRVESPLMNFSGGHRGGQSADSAGNVGSPGLEARLSALRTLIQFGPATEISGSDPMAHQTRGLFDSITHLSQLALAAFGQLEQQDNRRSTSSFSDRMSR</sequence>
<evidence type="ECO:0000256" key="1">
    <source>
        <dbReference type="SAM" id="MobiDB-lite"/>
    </source>
</evidence>
<dbReference type="EMBL" id="JAGTJS010000010">
    <property type="protein sequence ID" value="KAH7255034.1"/>
    <property type="molecule type" value="Genomic_DNA"/>
</dbReference>
<dbReference type="Proteomes" id="UP000736672">
    <property type="component" value="Unassembled WGS sequence"/>
</dbReference>